<dbReference type="AlphaFoldDB" id="X1F2U4"/>
<feature type="transmembrane region" description="Helical" evidence="1">
    <location>
        <begin position="334"/>
        <end position="353"/>
    </location>
</feature>
<sequence length="367" mass="39674">MEQLYYQTYEGPWGYEEDAVVPVQLAGYNFTVTDAATGYPISGALCVIYAGPDGTGDGDGVLTDSQGKAGIDAIWFPPKSWSVSKEGYLRKLSNYVVSNIQVALESTAVQYTVRIYSGSGGSTDPSGALTVAPGTQLTVRAIPNSGYDFDYWTYKGQNVGSINPLAFLIDRDAITILASFKEGVTPPPNGEPPTEWPVQKQVPFTGRMAPGWALEATDSTPIKNVDLTRMLGGRVDYALRYESGILPGMMVYIYWNDELMASERLSNVGQTATGTFELGTARIRATNTLSIKMVQGPLGYNVCSFDCPTILGFTEEPDQPPTGEDWLDWLKKNAWWIAIGAGTVIIGIALISARPPFVIYQPPGKGG</sequence>
<name>X1F2U4_9ZZZZ</name>
<comment type="caution">
    <text evidence="3">The sequence shown here is derived from an EMBL/GenBank/DDBJ whole genome shotgun (WGS) entry which is preliminary data.</text>
</comment>
<keyword evidence="1" id="KW-0812">Transmembrane</keyword>
<gene>
    <name evidence="3" type="ORF">S03H2_00466</name>
</gene>
<feature type="domain" description="Bacterial repeat" evidence="2">
    <location>
        <begin position="111"/>
        <end position="182"/>
    </location>
</feature>
<reference evidence="3" key="1">
    <citation type="journal article" date="2014" name="Front. Microbiol.">
        <title>High frequency of phylogenetically diverse reductive dehalogenase-homologous genes in deep subseafloor sedimentary metagenomes.</title>
        <authorList>
            <person name="Kawai M."/>
            <person name="Futagami T."/>
            <person name="Toyoda A."/>
            <person name="Takaki Y."/>
            <person name="Nishi S."/>
            <person name="Hori S."/>
            <person name="Arai W."/>
            <person name="Tsubouchi T."/>
            <person name="Morono Y."/>
            <person name="Uchiyama I."/>
            <person name="Ito T."/>
            <person name="Fujiyama A."/>
            <person name="Inagaki F."/>
            <person name="Takami H."/>
        </authorList>
    </citation>
    <scope>NUCLEOTIDE SEQUENCE</scope>
    <source>
        <strain evidence="3">Expedition CK06-06</strain>
    </source>
</reference>
<dbReference type="Pfam" id="PF18998">
    <property type="entry name" value="Flg_new_2"/>
    <property type="match status" value="1"/>
</dbReference>
<proteinExistence type="predicted"/>
<accession>X1F2U4</accession>
<dbReference type="InterPro" id="IPR044060">
    <property type="entry name" value="Bacterial_rp_domain"/>
</dbReference>
<evidence type="ECO:0000259" key="2">
    <source>
        <dbReference type="Pfam" id="PF18998"/>
    </source>
</evidence>
<dbReference type="EMBL" id="BARU01000087">
    <property type="protein sequence ID" value="GAH26890.1"/>
    <property type="molecule type" value="Genomic_DNA"/>
</dbReference>
<evidence type="ECO:0000313" key="3">
    <source>
        <dbReference type="EMBL" id="GAH26890.1"/>
    </source>
</evidence>
<evidence type="ECO:0000256" key="1">
    <source>
        <dbReference type="SAM" id="Phobius"/>
    </source>
</evidence>
<organism evidence="3">
    <name type="scientific">marine sediment metagenome</name>
    <dbReference type="NCBI Taxonomy" id="412755"/>
    <lineage>
        <taxon>unclassified sequences</taxon>
        <taxon>metagenomes</taxon>
        <taxon>ecological metagenomes</taxon>
    </lineage>
</organism>
<keyword evidence="1" id="KW-0472">Membrane</keyword>
<keyword evidence="1" id="KW-1133">Transmembrane helix</keyword>
<protein>
    <recommendedName>
        <fullName evidence="2">Bacterial repeat domain-containing protein</fullName>
    </recommendedName>
</protein>